<accession>A0A6G1G5K6</accession>
<evidence type="ECO:0000256" key="3">
    <source>
        <dbReference type="SAM" id="MobiDB-lite"/>
    </source>
</evidence>
<dbReference type="GO" id="GO:0001228">
    <property type="term" value="F:DNA-binding transcription activator activity, RNA polymerase II-specific"/>
    <property type="evidence" value="ECO:0007669"/>
    <property type="project" value="TreeGrafter"/>
</dbReference>
<evidence type="ECO:0000313" key="5">
    <source>
        <dbReference type="EMBL" id="KAF1813343.1"/>
    </source>
</evidence>
<reference evidence="7" key="3">
    <citation type="submission" date="2025-04" db="UniProtKB">
        <authorList>
            <consortium name="RefSeq"/>
        </authorList>
    </citation>
    <scope>IDENTIFICATION</scope>
    <source>
        <strain evidence="7">CBS 781.70</strain>
    </source>
</reference>
<protein>
    <recommendedName>
        <fullName evidence="4">BZIP domain-containing protein</fullName>
    </recommendedName>
</protein>
<dbReference type="InterPro" id="IPR050936">
    <property type="entry name" value="AP-1-like"/>
</dbReference>
<name>A0A6G1G5K6_9PEZI</name>
<dbReference type="InterPro" id="IPR046347">
    <property type="entry name" value="bZIP_sf"/>
</dbReference>
<evidence type="ECO:0000259" key="4">
    <source>
        <dbReference type="PROSITE" id="PS50217"/>
    </source>
</evidence>
<sequence>MESQSYDYWISQGAYTAGSTPVNSPQDYVSYAPRMSYPASFDPALPMYTVPPFGPVVDELASFNYGVGVTPSEMSSADESSYQCSPRMPIIESAYSPQTGKSHATSGRRRAQNRAAQRAFRERKEKHARDLEGQLAALTEQYNTLESDHAELSAAYEKLRRTIEVLTKDDTEDHPPSNADRLRRLLGILHGEVKKSSATGAAKQQSE</sequence>
<dbReference type="PANTHER" id="PTHR40621:SF6">
    <property type="entry name" value="AP-1-LIKE TRANSCRIPTION FACTOR YAP1-RELATED"/>
    <property type="match status" value="1"/>
</dbReference>
<dbReference type="GeneID" id="54423077"/>
<dbReference type="GO" id="GO:0090575">
    <property type="term" value="C:RNA polymerase II transcription regulator complex"/>
    <property type="evidence" value="ECO:0007669"/>
    <property type="project" value="TreeGrafter"/>
</dbReference>
<dbReference type="RefSeq" id="XP_033534974.1">
    <property type="nucleotide sequence ID" value="XM_033682507.1"/>
</dbReference>
<dbReference type="InterPro" id="IPR004827">
    <property type="entry name" value="bZIP"/>
</dbReference>
<evidence type="ECO:0000256" key="1">
    <source>
        <dbReference type="ARBA" id="ARBA00004123"/>
    </source>
</evidence>
<dbReference type="PROSITE" id="PS00036">
    <property type="entry name" value="BZIP_BASIC"/>
    <property type="match status" value="1"/>
</dbReference>
<dbReference type="GO" id="GO:0000976">
    <property type="term" value="F:transcription cis-regulatory region binding"/>
    <property type="evidence" value="ECO:0007669"/>
    <property type="project" value="InterPro"/>
</dbReference>
<dbReference type="Pfam" id="PF00170">
    <property type="entry name" value="bZIP_1"/>
    <property type="match status" value="1"/>
</dbReference>
<feature type="compositionally biased region" description="Polar residues" evidence="3">
    <location>
        <begin position="96"/>
        <end position="105"/>
    </location>
</feature>
<dbReference type="Proteomes" id="UP000504638">
    <property type="component" value="Unplaced"/>
</dbReference>
<evidence type="ECO:0000256" key="2">
    <source>
        <dbReference type="ARBA" id="ARBA00023242"/>
    </source>
</evidence>
<keyword evidence="6" id="KW-1185">Reference proteome</keyword>
<dbReference type="OrthoDB" id="3892274at2759"/>
<feature type="compositionally biased region" description="Basic and acidic residues" evidence="3">
    <location>
        <begin position="119"/>
        <end position="128"/>
    </location>
</feature>
<reference evidence="7" key="2">
    <citation type="submission" date="2020-04" db="EMBL/GenBank/DDBJ databases">
        <authorList>
            <consortium name="NCBI Genome Project"/>
        </authorList>
    </citation>
    <scope>NUCLEOTIDE SEQUENCE</scope>
    <source>
        <strain evidence="7">CBS 781.70</strain>
    </source>
</reference>
<dbReference type="AlphaFoldDB" id="A0A6G1G5K6"/>
<feature type="region of interest" description="Disordered" evidence="3">
    <location>
        <begin position="96"/>
        <end position="128"/>
    </location>
</feature>
<evidence type="ECO:0000313" key="6">
    <source>
        <dbReference type="Proteomes" id="UP000504638"/>
    </source>
</evidence>
<dbReference type="CDD" id="cd14688">
    <property type="entry name" value="bZIP_YAP"/>
    <property type="match status" value="1"/>
</dbReference>
<dbReference type="Gene3D" id="1.20.5.170">
    <property type="match status" value="1"/>
</dbReference>
<proteinExistence type="predicted"/>
<evidence type="ECO:0000313" key="7">
    <source>
        <dbReference type="RefSeq" id="XP_033534974.1"/>
    </source>
</evidence>
<organism evidence="5">
    <name type="scientific">Eremomyces bilateralis CBS 781.70</name>
    <dbReference type="NCBI Taxonomy" id="1392243"/>
    <lineage>
        <taxon>Eukaryota</taxon>
        <taxon>Fungi</taxon>
        <taxon>Dikarya</taxon>
        <taxon>Ascomycota</taxon>
        <taxon>Pezizomycotina</taxon>
        <taxon>Dothideomycetes</taxon>
        <taxon>Dothideomycetes incertae sedis</taxon>
        <taxon>Eremomycetales</taxon>
        <taxon>Eremomycetaceae</taxon>
        <taxon>Eremomyces</taxon>
    </lineage>
</organism>
<comment type="subcellular location">
    <subcellularLocation>
        <location evidence="1">Nucleus</location>
    </subcellularLocation>
</comment>
<gene>
    <name evidence="5 7" type="ORF">P152DRAFT_506943</name>
</gene>
<keyword evidence="2" id="KW-0539">Nucleus</keyword>
<dbReference type="EMBL" id="ML975155">
    <property type="protein sequence ID" value="KAF1813343.1"/>
    <property type="molecule type" value="Genomic_DNA"/>
</dbReference>
<dbReference type="SUPFAM" id="SSF57959">
    <property type="entry name" value="Leucine zipper domain"/>
    <property type="match status" value="1"/>
</dbReference>
<dbReference type="SMART" id="SM00338">
    <property type="entry name" value="BRLZ"/>
    <property type="match status" value="1"/>
</dbReference>
<reference evidence="5 7" key="1">
    <citation type="submission" date="2020-01" db="EMBL/GenBank/DDBJ databases">
        <authorList>
            <consortium name="DOE Joint Genome Institute"/>
            <person name="Haridas S."/>
            <person name="Albert R."/>
            <person name="Binder M."/>
            <person name="Bloem J."/>
            <person name="Labutti K."/>
            <person name="Salamov A."/>
            <person name="Andreopoulos B."/>
            <person name="Baker S.E."/>
            <person name="Barry K."/>
            <person name="Bills G."/>
            <person name="Bluhm B.H."/>
            <person name="Cannon C."/>
            <person name="Castanera R."/>
            <person name="Culley D.E."/>
            <person name="Daum C."/>
            <person name="Ezra D."/>
            <person name="Gonzalez J.B."/>
            <person name="Henrissat B."/>
            <person name="Kuo A."/>
            <person name="Liang C."/>
            <person name="Lipzen A."/>
            <person name="Lutzoni F."/>
            <person name="Magnuson J."/>
            <person name="Mondo S."/>
            <person name="Nolan M."/>
            <person name="Ohm R."/>
            <person name="Pangilinan J."/>
            <person name="Park H.-J."/>
            <person name="Ramirez L."/>
            <person name="Alfaro M."/>
            <person name="Sun H."/>
            <person name="Tritt A."/>
            <person name="Yoshinaga Y."/>
            <person name="Zwiers L.-H."/>
            <person name="Turgeon B.G."/>
            <person name="Goodwin S.B."/>
            <person name="Spatafora J.W."/>
            <person name="Crous P.W."/>
            <person name="Grigoriev I.V."/>
        </authorList>
    </citation>
    <scope>NUCLEOTIDE SEQUENCE</scope>
    <source>
        <strain evidence="5 7">CBS 781.70</strain>
    </source>
</reference>
<dbReference type="PROSITE" id="PS50217">
    <property type="entry name" value="BZIP"/>
    <property type="match status" value="1"/>
</dbReference>
<dbReference type="PANTHER" id="PTHR40621">
    <property type="entry name" value="TRANSCRIPTION FACTOR KAPC-RELATED"/>
    <property type="match status" value="1"/>
</dbReference>
<feature type="domain" description="BZIP" evidence="4">
    <location>
        <begin position="108"/>
        <end position="166"/>
    </location>
</feature>